<dbReference type="InterPro" id="IPR036720">
    <property type="entry name" value="RanGAP1_C_sf"/>
</dbReference>
<keyword evidence="4" id="KW-0732">Signal</keyword>
<accession>A0ABQ9WHH9</accession>
<dbReference type="Gene3D" id="3.80.10.10">
    <property type="entry name" value="Ribonuclease Inhibitor"/>
    <property type="match status" value="1"/>
</dbReference>
<evidence type="ECO:0000256" key="4">
    <source>
        <dbReference type="SAM" id="SignalP"/>
    </source>
</evidence>
<name>A0ABQ9WHH9_SAGOE</name>
<dbReference type="InterPro" id="IPR032675">
    <property type="entry name" value="LRR_dom_sf"/>
</dbReference>
<organism evidence="5 6">
    <name type="scientific">Saguinus oedipus</name>
    <name type="common">Cotton-top tamarin</name>
    <name type="synonym">Oedipomidas oedipus</name>
    <dbReference type="NCBI Taxonomy" id="9490"/>
    <lineage>
        <taxon>Eukaryota</taxon>
        <taxon>Metazoa</taxon>
        <taxon>Chordata</taxon>
        <taxon>Craniata</taxon>
        <taxon>Vertebrata</taxon>
        <taxon>Euteleostomi</taxon>
        <taxon>Mammalia</taxon>
        <taxon>Eutheria</taxon>
        <taxon>Euarchontoglires</taxon>
        <taxon>Primates</taxon>
        <taxon>Haplorrhini</taxon>
        <taxon>Platyrrhini</taxon>
        <taxon>Cebidae</taxon>
        <taxon>Callitrichinae</taxon>
        <taxon>Saguinus</taxon>
    </lineage>
</organism>
<dbReference type="PANTHER" id="PTHR24113:SF12">
    <property type="entry name" value="RAN GTPASE-ACTIVATING PROTEIN 1"/>
    <property type="match status" value="1"/>
</dbReference>
<keyword evidence="6" id="KW-1185">Reference proteome</keyword>
<dbReference type="SUPFAM" id="SSF69099">
    <property type="entry name" value="Ran-GTPase activating protein 1 (RanGAP1), C-terminal domain"/>
    <property type="match status" value="1"/>
</dbReference>
<proteinExistence type="predicted"/>
<evidence type="ECO:0000256" key="1">
    <source>
        <dbReference type="ARBA" id="ARBA00022468"/>
    </source>
</evidence>
<evidence type="ECO:0000256" key="3">
    <source>
        <dbReference type="ARBA" id="ARBA00022737"/>
    </source>
</evidence>
<comment type="caution">
    <text evidence="5">The sequence shown here is derived from an EMBL/GenBank/DDBJ whole genome shotgun (WGS) entry which is preliminary data.</text>
</comment>
<sequence length="208" mass="22048">MCGMWKSSSAAVATLLGLLPMAWAPCLFPQILAAALTECHRKSSAQGKPLALKVFVAGRNRLENDGATALAEAFRVSQQQPPVKLQATLTRECHLPGPELCQVDSTEICLVSPCTPGCRGAPALLKSWWGLVAILGSLTCYPLCTGNGGDAVVVLSLHKVGRVGGPQEKKVTWSCVIPRRAMSACLPEPGSLPCRGPQSENKKSTCWI</sequence>
<keyword evidence="2" id="KW-0433">Leucine-rich repeat</keyword>
<evidence type="ECO:0000313" key="5">
    <source>
        <dbReference type="EMBL" id="KAK2121113.1"/>
    </source>
</evidence>
<evidence type="ECO:0000256" key="2">
    <source>
        <dbReference type="ARBA" id="ARBA00022614"/>
    </source>
</evidence>
<keyword evidence="3" id="KW-0677">Repeat</keyword>
<feature type="chain" id="PRO_5046183597" evidence="4">
    <location>
        <begin position="25"/>
        <end position="208"/>
    </location>
</feature>
<dbReference type="EMBL" id="JASSZA010000001">
    <property type="protein sequence ID" value="KAK2121113.1"/>
    <property type="molecule type" value="Genomic_DNA"/>
</dbReference>
<protein>
    <submittedName>
        <fullName evidence="5">Uncharacterized protein</fullName>
    </submittedName>
</protein>
<dbReference type="PANTHER" id="PTHR24113">
    <property type="entry name" value="RAN GTPASE-ACTIVATING PROTEIN 1"/>
    <property type="match status" value="1"/>
</dbReference>
<dbReference type="InterPro" id="IPR027038">
    <property type="entry name" value="RanGap"/>
</dbReference>
<gene>
    <name evidence="5" type="ORF">P7K49_002499</name>
</gene>
<evidence type="ECO:0000313" key="6">
    <source>
        <dbReference type="Proteomes" id="UP001266305"/>
    </source>
</evidence>
<reference evidence="5 6" key="1">
    <citation type="submission" date="2023-05" db="EMBL/GenBank/DDBJ databases">
        <title>B98-5 Cell Line De Novo Hybrid Assembly: An Optical Mapping Approach.</title>
        <authorList>
            <person name="Kananen K."/>
            <person name="Auerbach J.A."/>
            <person name="Kautto E."/>
            <person name="Blachly J.S."/>
        </authorList>
    </citation>
    <scope>NUCLEOTIDE SEQUENCE [LARGE SCALE GENOMIC DNA]</scope>
    <source>
        <strain evidence="5">B95-8</strain>
        <tissue evidence="5">Cell line</tissue>
    </source>
</reference>
<dbReference type="Proteomes" id="UP001266305">
    <property type="component" value="Unassembled WGS sequence"/>
</dbReference>
<feature type="signal peptide" evidence="4">
    <location>
        <begin position="1"/>
        <end position="24"/>
    </location>
</feature>
<keyword evidence="1" id="KW-0343">GTPase activation</keyword>